<comment type="caution">
    <text evidence="1">The sequence shown here is derived from an EMBL/GenBank/DDBJ whole genome shotgun (WGS) entry which is preliminary data.</text>
</comment>
<protein>
    <submittedName>
        <fullName evidence="1">FAD/NAD-P-binding domain-containing protein</fullName>
    </submittedName>
</protein>
<proteinExistence type="predicted"/>
<dbReference type="EMBL" id="MU273495">
    <property type="protein sequence ID" value="KAI0034738.1"/>
    <property type="molecule type" value="Genomic_DNA"/>
</dbReference>
<reference evidence="1" key="2">
    <citation type="journal article" date="2022" name="New Phytol.">
        <title>Evolutionary transition to the ectomycorrhizal habit in the genomes of a hyperdiverse lineage of mushroom-forming fungi.</title>
        <authorList>
            <person name="Looney B."/>
            <person name="Miyauchi S."/>
            <person name="Morin E."/>
            <person name="Drula E."/>
            <person name="Courty P.E."/>
            <person name="Kohler A."/>
            <person name="Kuo A."/>
            <person name="LaButti K."/>
            <person name="Pangilinan J."/>
            <person name="Lipzen A."/>
            <person name="Riley R."/>
            <person name="Andreopoulos W."/>
            <person name="He G."/>
            <person name="Johnson J."/>
            <person name="Nolan M."/>
            <person name="Tritt A."/>
            <person name="Barry K.W."/>
            <person name="Grigoriev I.V."/>
            <person name="Nagy L.G."/>
            <person name="Hibbett D."/>
            <person name="Henrissat B."/>
            <person name="Matheny P.B."/>
            <person name="Labbe J."/>
            <person name="Martin F.M."/>
        </authorList>
    </citation>
    <scope>NUCLEOTIDE SEQUENCE</scope>
    <source>
        <strain evidence="1">EC-137</strain>
    </source>
</reference>
<reference evidence="1" key="1">
    <citation type="submission" date="2021-02" db="EMBL/GenBank/DDBJ databases">
        <authorList>
            <consortium name="DOE Joint Genome Institute"/>
            <person name="Ahrendt S."/>
            <person name="Looney B.P."/>
            <person name="Miyauchi S."/>
            <person name="Morin E."/>
            <person name="Drula E."/>
            <person name="Courty P.E."/>
            <person name="Chicoki N."/>
            <person name="Fauchery L."/>
            <person name="Kohler A."/>
            <person name="Kuo A."/>
            <person name="Labutti K."/>
            <person name="Pangilinan J."/>
            <person name="Lipzen A."/>
            <person name="Riley R."/>
            <person name="Andreopoulos W."/>
            <person name="He G."/>
            <person name="Johnson J."/>
            <person name="Barry K.W."/>
            <person name="Grigoriev I.V."/>
            <person name="Nagy L."/>
            <person name="Hibbett D."/>
            <person name="Henrissat B."/>
            <person name="Matheny P.B."/>
            <person name="Labbe J."/>
            <person name="Martin F."/>
        </authorList>
    </citation>
    <scope>NUCLEOTIDE SEQUENCE</scope>
    <source>
        <strain evidence="1">EC-137</strain>
    </source>
</reference>
<keyword evidence="2" id="KW-1185">Reference proteome</keyword>
<evidence type="ECO:0000313" key="1">
    <source>
        <dbReference type="EMBL" id="KAI0034738.1"/>
    </source>
</evidence>
<dbReference type="Proteomes" id="UP000814128">
    <property type="component" value="Unassembled WGS sequence"/>
</dbReference>
<sequence length="580" mass="63751">MHKVCVLGSGFAGLITAQVLLSDGFDVEVVSQDASPGGVWSRERVYPDLQINNVHGEFRFSCLPMPPPKDATVTGGRLSGEDMCAYAETFVDKFLSGRMRYKTLVTRVRRVEEGGWLLDVKDLKTGEIHELRYTKLALCTGGCHTPSIPDYLAPEAARRAGFSGAVLHSRDLGPEFATLLQNDGHPKKFVIIGGGKSAQDAAKNFVKAGHRATMIFEKADTVLAAPIPLPSFIRRSRQLSVFHAYIVSDVVHRRFLHTTRVGAAIVHGTFSTINALSVSAALGIPSDSPLRNAHSMFWDIRLNDEGTARDGSFFALANAGKIDLVAPARASGYAPGGSGVILEDGRTLAADVVILATGYTSSWGGILGAFLRLDLCIHLLKSAEDDVREELGLNRRLQVEDDAEFDHLWNEYTSLANPPRAAREAHMVASIYRGLVPAANLGRRDFAINGAIFTTNSGYTFEVGAHWISSYFLRDAFLKLPPTPEDALTHARMTAAWLRRRHPRMLGWANESYSSGLAFWNWPQLTDELLADMGLRTHRSGGSWLTWPFAVIDLSEIATLGEERRVQRALLRDRRSSRVL</sequence>
<evidence type="ECO:0000313" key="2">
    <source>
        <dbReference type="Proteomes" id="UP000814128"/>
    </source>
</evidence>
<organism evidence="1 2">
    <name type="scientific">Vararia minispora EC-137</name>
    <dbReference type="NCBI Taxonomy" id="1314806"/>
    <lineage>
        <taxon>Eukaryota</taxon>
        <taxon>Fungi</taxon>
        <taxon>Dikarya</taxon>
        <taxon>Basidiomycota</taxon>
        <taxon>Agaricomycotina</taxon>
        <taxon>Agaricomycetes</taxon>
        <taxon>Russulales</taxon>
        <taxon>Lachnocladiaceae</taxon>
        <taxon>Vararia</taxon>
    </lineage>
</organism>
<name>A0ACB8QSD2_9AGAM</name>
<gene>
    <name evidence="1" type="ORF">K488DRAFT_44846</name>
</gene>
<accession>A0ACB8QSD2</accession>